<dbReference type="SUPFAM" id="SSF56112">
    <property type="entry name" value="Protein kinase-like (PK-like)"/>
    <property type="match status" value="1"/>
</dbReference>
<dbReference type="InterPro" id="IPR011009">
    <property type="entry name" value="Kinase-like_dom_sf"/>
</dbReference>
<name>A0AAD6UAG3_9AGAR</name>
<comment type="caution">
    <text evidence="1">The sequence shown here is derived from an EMBL/GenBank/DDBJ whole genome shotgun (WGS) entry which is preliminary data.</text>
</comment>
<reference evidence="1" key="1">
    <citation type="submission" date="2023-03" db="EMBL/GenBank/DDBJ databases">
        <title>Massive genome expansion in bonnet fungi (Mycena s.s.) driven by repeated elements and novel gene families across ecological guilds.</title>
        <authorList>
            <consortium name="Lawrence Berkeley National Laboratory"/>
            <person name="Harder C.B."/>
            <person name="Miyauchi S."/>
            <person name="Viragh M."/>
            <person name="Kuo A."/>
            <person name="Thoen E."/>
            <person name="Andreopoulos B."/>
            <person name="Lu D."/>
            <person name="Skrede I."/>
            <person name="Drula E."/>
            <person name="Henrissat B."/>
            <person name="Morin E."/>
            <person name="Kohler A."/>
            <person name="Barry K."/>
            <person name="LaButti K."/>
            <person name="Morin E."/>
            <person name="Salamov A."/>
            <person name="Lipzen A."/>
            <person name="Mereny Z."/>
            <person name="Hegedus B."/>
            <person name="Baldrian P."/>
            <person name="Stursova M."/>
            <person name="Weitz H."/>
            <person name="Taylor A."/>
            <person name="Grigoriev I.V."/>
            <person name="Nagy L.G."/>
            <person name="Martin F."/>
            <person name="Kauserud H."/>
        </authorList>
    </citation>
    <scope>NUCLEOTIDE SEQUENCE</scope>
    <source>
        <strain evidence="1">CBHHK173m</strain>
    </source>
</reference>
<sequence length="176" mass="20612">MEYCGEPLEKPFDELDPAFAVKLLSAVGRFHGCGLTHGRLRPRHVRVVDDTPILIDFQASESHICGLRMMVIPGTTIPTPEEFGCAEMHDLVCRMAVWERETLRFSTKSIRKESIWSVEDIKRFIWKGYQSGWERNRLELEAEHLYKELCKERILTWGTDKVSERTIRRDIFEIFP</sequence>
<evidence type="ECO:0000313" key="2">
    <source>
        <dbReference type="Proteomes" id="UP001222325"/>
    </source>
</evidence>
<organism evidence="1 2">
    <name type="scientific">Mycena belliarum</name>
    <dbReference type="NCBI Taxonomy" id="1033014"/>
    <lineage>
        <taxon>Eukaryota</taxon>
        <taxon>Fungi</taxon>
        <taxon>Dikarya</taxon>
        <taxon>Basidiomycota</taxon>
        <taxon>Agaricomycotina</taxon>
        <taxon>Agaricomycetes</taxon>
        <taxon>Agaricomycetidae</taxon>
        <taxon>Agaricales</taxon>
        <taxon>Marasmiineae</taxon>
        <taxon>Mycenaceae</taxon>
        <taxon>Mycena</taxon>
    </lineage>
</organism>
<dbReference type="AlphaFoldDB" id="A0AAD6UAG3"/>
<gene>
    <name evidence="1" type="ORF">B0H15DRAFT_250097</name>
</gene>
<protein>
    <recommendedName>
        <fullName evidence="3">Protein kinase domain-containing protein</fullName>
    </recommendedName>
</protein>
<dbReference type="Proteomes" id="UP001222325">
    <property type="component" value="Unassembled WGS sequence"/>
</dbReference>
<keyword evidence="2" id="KW-1185">Reference proteome</keyword>
<accession>A0AAD6UAG3</accession>
<evidence type="ECO:0000313" key="1">
    <source>
        <dbReference type="EMBL" id="KAJ7090938.1"/>
    </source>
</evidence>
<evidence type="ECO:0008006" key="3">
    <source>
        <dbReference type="Google" id="ProtNLM"/>
    </source>
</evidence>
<proteinExistence type="predicted"/>
<dbReference type="EMBL" id="JARJCN010000021">
    <property type="protein sequence ID" value="KAJ7090938.1"/>
    <property type="molecule type" value="Genomic_DNA"/>
</dbReference>